<feature type="domain" description="DNA methylase adenine-specific" evidence="8">
    <location>
        <begin position="175"/>
        <end position="480"/>
    </location>
</feature>
<evidence type="ECO:0000256" key="1">
    <source>
        <dbReference type="ARBA" id="ARBA00006594"/>
    </source>
</evidence>
<dbReference type="InterPro" id="IPR002052">
    <property type="entry name" value="DNA_methylase_N6_adenine_CS"/>
</dbReference>
<keyword evidence="6" id="KW-0680">Restriction system</keyword>
<dbReference type="Pfam" id="PF12161">
    <property type="entry name" value="HsdM_N"/>
    <property type="match status" value="1"/>
</dbReference>
<accession>A0A212QX18</accession>
<evidence type="ECO:0000256" key="4">
    <source>
        <dbReference type="ARBA" id="ARBA00022679"/>
    </source>
</evidence>
<keyword evidence="4" id="KW-0808">Transferase</keyword>
<evidence type="ECO:0000256" key="2">
    <source>
        <dbReference type="ARBA" id="ARBA00011900"/>
    </source>
</evidence>
<proteinExistence type="inferred from homology"/>
<dbReference type="EC" id="2.1.1.72" evidence="2"/>
<dbReference type="GO" id="GO:0003677">
    <property type="term" value="F:DNA binding"/>
    <property type="evidence" value="ECO:0007669"/>
    <property type="project" value="InterPro"/>
</dbReference>
<dbReference type="GO" id="GO:0009007">
    <property type="term" value="F:site-specific DNA-methyltransferase (adenine-specific) activity"/>
    <property type="evidence" value="ECO:0007669"/>
    <property type="project" value="UniProtKB-EC"/>
</dbReference>
<name>A0A212QX18_9PROT</name>
<evidence type="ECO:0000256" key="3">
    <source>
        <dbReference type="ARBA" id="ARBA00022603"/>
    </source>
</evidence>
<keyword evidence="5" id="KW-0949">S-adenosyl-L-methionine</keyword>
<gene>
    <name evidence="10" type="ORF">SAMN07250955_10443</name>
</gene>
<feature type="domain" description="N6 adenine-specific DNA methyltransferase N-terminal" evidence="9">
    <location>
        <begin position="22"/>
        <end position="163"/>
    </location>
</feature>
<dbReference type="InterPro" id="IPR029063">
    <property type="entry name" value="SAM-dependent_MTases_sf"/>
</dbReference>
<dbReference type="GO" id="GO:0032259">
    <property type="term" value="P:methylation"/>
    <property type="evidence" value="ECO:0007669"/>
    <property type="project" value="UniProtKB-KW"/>
</dbReference>
<comment type="similarity">
    <text evidence="1">Belongs to the N(4)/N(6)-methyltransferase family.</text>
</comment>
<keyword evidence="11" id="KW-1185">Reference proteome</keyword>
<dbReference type="AlphaFoldDB" id="A0A212QX18"/>
<dbReference type="Gene3D" id="3.40.50.150">
    <property type="entry name" value="Vaccinia Virus protein VP39"/>
    <property type="match status" value="1"/>
</dbReference>
<organism evidence="10 11">
    <name type="scientific">Arboricoccus pini</name>
    <dbReference type="NCBI Taxonomy" id="1963835"/>
    <lineage>
        <taxon>Bacteria</taxon>
        <taxon>Pseudomonadati</taxon>
        <taxon>Pseudomonadota</taxon>
        <taxon>Alphaproteobacteria</taxon>
        <taxon>Geminicoccales</taxon>
        <taxon>Geminicoccaceae</taxon>
        <taxon>Arboricoccus</taxon>
    </lineage>
</organism>
<dbReference type="InterPro" id="IPR003356">
    <property type="entry name" value="DNA_methylase_A-5"/>
</dbReference>
<dbReference type="PANTHER" id="PTHR42933:SF4">
    <property type="entry name" value="TYPE I RESTRICTION ENZYME ECOKI METHYLASE SUBUNIT"/>
    <property type="match status" value="1"/>
</dbReference>
<dbReference type="EMBL" id="FYEH01000004">
    <property type="protein sequence ID" value="SNB64159.1"/>
    <property type="molecule type" value="Genomic_DNA"/>
</dbReference>
<dbReference type="Gene3D" id="1.20.1260.30">
    <property type="match status" value="1"/>
</dbReference>
<dbReference type="Pfam" id="PF02384">
    <property type="entry name" value="N6_Mtase"/>
    <property type="match status" value="1"/>
</dbReference>
<reference evidence="10 11" key="1">
    <citation type="submission" date="2017-06" db="EMBL/GenBank/DDBJ databases">
        <authorList>
            <person name="Kim H.J."/>
            <person name="Triplett B.A."/>
        </authorList>
    </citation>
    <scope>NUCLEOTIDE SEQUENCE [LARGE SCALE GENOMIC DNA]</scope>
    <source>
        <strain evidence="10 11">B29T1</strain>
    </source>
</reference>
<evidence type="ECO:0000313" key="10">
    <source>
        <dbReference type="EMBL" id="SNB64159.1"/>
    </source>
</evidence>
<dbReference type="RefSeq" id="WP_207761961.1">
    <property type="nucleotide sequence ID" value="NZ_FYEH01000004.1"/>
</dbReference>
<protein>
    <recommendedName>
        <fullName evidence="2">site-specific DNA-methyltransferase (adenine-specific)</fullName>
        <ecNumber evidence="2">2.1.1.72</ecNumber>
    </recommendedName>
</protein>
<dbReference type="SUPFAM" id="SSF53335">
    <property type="entry name" value="S-adenosyl-L-methionine-dependent methyltransferases"/>
    <property type="match status" value="1"/>
</dbReference>
<dbReference type="PANTHER" id="PTHR42933">
    <property type="entry name" value="SLR6095 PROTEIN"/>
    <property type="match status" value="1"/>
</dbReference>
<dbReference type="Proteomes" id="UP000197065">
    <property type="component" value="Unassembled WGS sequence"/>
</dbReference>
<dbReference type="InterPro" id="IPR051537">
    <property type="entry name" value="DNA_Adenine_Mtase"/>
</dbReference>
<dbReference type="GO" id="GO:0009307">
    <property type="term" value="P:DNA restriction-modification system"/>
    <property type="evidence" value="ECO:0007669"/>
    <property type="project" value="UniProtKB-KW"/>
</dbReference>
<evidence type="ECO:0000259" key="8">
    <source>
        <dbReference type="Pfam" id="PF02384"/>
    </source>
</evidence>
<evidence type="ECO:0000256" key="6">
    <source>
        <dbReference type="ARBA" id="ARBA00022747"/>
    </source>
</evidence>
<keyword evidence="3" id="KW-0489">Methyltransferase</keyword>
<evidence type="ECO:0000313" key="11">
    <source>
        <dbReference type="Proteomes" id="UP000197065"/>
    </source>
</evidence>
<dbReference type="GO" id="GO:0008170">
    <property type="term" value="F:N-methyltransferase activity"/>
    <property type="evidence" value="ECO:0007669"/>
    <property type="project" value="InterPro"/>
</dbReference>
<dbReference type="PROSITE" id="PS00092">
    <property type="entry name" value="N6_MTASE"/>
    <property type="match status" value="1"/>
</dbReference>
<evidence type="ECO:0000256" key="7">
    <source>
        <dbReference type="ARBA" id="ARBA00047942"/>
    </source>
</evidence>
<dbReference type="InterPro" id="IPR022749">
    <property type="entry name" value="D12N6_MeTrfase_N"/>
</dbReference>
<comment type="catalytic activity">
    <reaction evidence="7">
        <text>a 2'-deoxyadenosine in DNA + S-adenosyl-L-methionine = an N(6)-methyl-2'-deoxyadenosine in DNA + S-adenosyl-L-homocysteine + H(+)</text>
        <dbReference type="Rhea" id="RHEA:15197"/>
        <dbReference type="Rhea" id="RHEA-COMP:12418"/>
        <dbReference type="Rhea" id="RHEA-COMP:12419"/>
        <dbReference type="ChEBI" id="CHEBI:15378"/>
        <dbReference type="ChEBI" id="CHEBI:57856"/>
        <dbReference type="ChEBI" id="CHEBI:59789"/>
        <dbReference type="ChEBI" id="CHEBI:90615"/>
        <dbReference type="ChEBI" id="CHEBI:90616"/>
        <dbReference type="EC" id="2.1.1.72"/>
    </reaction>
</comment>
<evidence type="ECO:0000259" key="9">
    <source>
        <dbReference type="Pfam" id="PF12161"/>
    </source>
</evidence>
<dbReference type="InterPro" id="IPR038333">
    <property type="entry name" value="T1MK-like_N_sf"/>
</dbReference>
<dbReference type="PRINTS" id="PR00507">
    <property type="entry name" value="N12N6MTFRASE"/>
</dbReference>
<evidence type="ECO:0000256" key="5">
    <source>
        <dbReference type="ARBA" id="ARBA00022691"/>
    </source>
</evidence>
<sequence length="519" mass="58399">MARIKKKNGADAAPMTTSQMLGSVLKSARDIMRKDKGLNGDLDRLPLLTWIMFLKFLDDLEQQREEETMLSGKKFKAAIEAPYRWRDWAADPQGITGDELLSFINSDEAVREDGKKGPGLFAYLRSLSSSNGDNRRDVIATVFKGVDNRMKSGYLLRDIINKIGGIHFTSSDELHTLGALYESMLREMRDAAGDSGEFYTPRAVVRFMVEVTDPRLGETVLDPASGTGGFLVEAYNHLEKQVKTIADRKRLQNDTIAGCEPKSLPYLLCQMNLLLHGLDAPQIDPGNALRFKLSEIGEKERVDVILTNPPFGGEEEKGIQGNFPEDRQTAETALLFLQLIMRKLKRKPTPVGRPARAAVVVPNGTLFGDGVCARIKEELLKEFNLHTVVRLPNGVFAPYTGIPTNILFFDRSGPTKEVWYYEQPLPEGRKNYTKTQPMQFDEFKGCIAWWAKREENDQAWRVSAKELLDANCNLDRKNPRARVDFEHLPPDQLADDILKKELRIAELMREIKAALGANA</sequence>